<proteinExistence type="predicted"/>
<dbReference type="Proteomes" id="UP000824120">
    <property type="component" value="Chromosome 8"/>
</dbReference>
<keyword evidence="3" id="KW-1185">Reference proteome</keyword>
<accession>A0A9J5XYP8</accession>
<name>A0A9J5XYP8_SOLCO</name>
<dbReference type="InterPro" id="IPR050942">
    <property type="entry name" value="F-box_BR-signaling"/>
</dbReference>
<dbReference type="PANTHER" id="PTHR44259:SF52">
    <property type="entry name" value="UBIQUITIN-PROTEIN LIGASE"/>
    <property type="match status" value="1"/>
</dbReference>
<comment type="caution">
    <text evidence="2">The sequence shown here is derived from an EMBL/GenBank/DDBJ whole genome shotgun (WGS) entry which is preliminary data.</text>
</comment>
<feature type="domain" description="KIB1-4 beta-propeller" evidence="1">
    <location>
        <begin position="183"/>
        <end position="454"/>
    </location>
</feature>
<dbReference type="InterPro" id="IPR005174">
    <property type="entry name" value="KIB1-4_b-propeller"/>
</dbReference>
<dbReference type="OrthoDB" id="642536at2759"/>
<evidence type="ECO:0000313" key="3">
    <source>
        <dbReference type="Proteomes" id="UP000824120"/>
    </source>
</evidence>
<dbReference type="AlphaFoldDB" id="A0A9J5XYP8"/>
<dbReference type="Pfam" id="PF03478">
    <property type="entry name" value="Beta-prop_KIB1-4"/>
    <property type="match status" value="2"/>
</dbReference>
<dbReference type="PANTHER" id="PTHR44259">
    <property type="entry name" value="OS07G0183000 PROTEIN-RELATED"/>
    <property type="match status" value="1"/>
</dbReference>
<organism evidence="2 3">
    <name type="scientific">Solanum commersonii</name>
    <name type="common">Commerson's wild potato</name>
    <name type="synonym">Commerson's nightshade</name>
    <dbReference type="NCBI Taxonomy" id="4109"/>
    <lineage>
        <taxon>Eukaryota</taxon>
        <taxon>Viridiplantae</taxon>
        <taxon>Streptophyta</taxon>
        <taxon>Embryophyta</taxon>
        <taxon>Tracheophyta</taxon>
        <taxon>Spermatophyta</taxon>
        <taxon>Magnoliopsida</taxon>
        <taxon>eudicotyledons</taxon>
        <taxon>Gunneridae</taxon>
        <taxon>Pentapetalae</taxon>
        <taxon>asterids</taxon>
        <taxon>lamiids</taxon>
        <taxon>Solanales</taxon>
        <taxon>Solanaceae</taxon>
        <taxon>Solanoideae</taxon>
        <taxon>Solaneae</taxon>
        <taxon>Solanum</taxon>
    </lineage>
</organism>
<dbReference type="EMBL" id="JACXVP010000008">
    <property type="protein sequence ID" value="KAG5593021.1"/>
    <property type="molecule type" value="Genomic_DNA"/>
</dbReference>
<evidence type="ECO:0000259" key="1">
    <source>
        <dbReference type="Pfam" id="PF03478"/>
    </source>
</evidence>
<sequence>MTLWNTSSHARIIPPIREYNNHVVIDKVVLSADPSLTSDYVLMISYYNGHVRYLAFWRPEDLVWNKIDIKRGGKFQNIHYLKGQFHMSTRVGVWVIDVATPSNQEPRLVVEKNNCGLPWPYKKHFYLVEVSAKLVTKMEDFVIFGVVCKSWRTAATKENFDVSWPQVPLLMLAADKEDDYREFYSLSEKKITRRVFLPEAKGRMCLSTQGWLCTTEYTGIGDMTLLHPFSRTQIHLPPASQDKDAVIDLAVLSANPSLTSDYVLMISYFEQFSYHFAFWRPGDLCWTIIASKKYGEVTDIHYFNGQLYFTAHPGIIFVVDPGNPGTPRLVINMEVYDIVVRRYGTFFHLVEVSGALLFVTQICDYEEPDGPNGGYSASMFRVWEIDVIKGEAKVVKELGDRAIFLGRNASINISNVSSKQVVGVKPNHIYFTDGWTEMYLQLEGGGGRDMGVYSLEDEKIQLFYDGISVSPICPPTWVIPSF</sequence>
<feature type="domain" description="KIB1-4 beta-propeller" evidence="1">
    <location>
        <begin position="1"/>
        <end position="135"/>
    </location>
</feature>
<reference evidence="2 3" key="1">
    <citation type="submission" date="2020-09" db="EMBL/GenBank/DDBJ databases">
        <title>De no assembly of potato wild relative species, Solanum commersonii.</title>
        <authorList>
            <person name="Cho K."/>
        </authorList>
    </citation>
    <scope>NUCLEOTIDE SEQUENCE [LARGE SCALE GENOMIC DNA]</scope>
    <source>
        <strain evidence="2">LZ3.2</strain>
        <tissue evidence="2">Leaf</tissue>
    </source>
</reference>
<gene>
    <name evidence="2" type="ORF">H5410_043535</name>
</gene>
<protein>
    <recommendedName>
        <fullName evidence="1">KIB1-4 beta-propeller domain-containing protein</fullName>
    </recommendedName>
</protein>
<evidence type="ECO:0000313" key="2">
    <source>
        <dbReference type="EMBL" id="KAG5593021.1"/>
    </source>
</evidence>